<keyword evidence="4" id="KW-1185">Reference proteome</keyword>
<keyword evidence="2" id="KW-0812">Transmembrane</keyword>
<evidence type="ECO:0000256" key="1">
    <source>
        <dbReference type="SAM" id="Coils"/>
    </source>
</evidence>
<feature type="coiled-coil region" evidence="1">
    <location>
        <begin position="89"/>
        <end position="123"/>
    </location>
</feature>
<keyword evidence="2" id="KW-0472">Membrane</keyword>
<proteinExistence type="predicted"/>
<protein>
    <recommendedName>
        <fullName evidence="5">Ferrichrome ABC transporter substrate-binding protein</fullName>
    </recommendedName>
</protein>
<evidence type="ECO:0000313" key="4">
    <source>
        <dbReference type="Proteomes" id="UP001496674"/>
    </source>
</evidence>
<dbReference type="EMBL" id="AP028055">
    <property type="protein sequence ID" value="BEG99988.1"/>
    <property type="molecule type" value="Genomic_DNA"/>
</dbReference>
<reference evidence="3 4" key="1">
    <citation type="submission" date="2023-04" db="EMBL/GenBank/DDBJ databases">
        <title>Draft genome sequence of acteroides sedimenti strain YN3PY1.</title>
        <authorList>
            <person name="Yoshida N."/>
        </authorList>
    </citation>
    <scope>NUCLEOTIDE SEQUENCE [LARGE SCALE GENOMIC DNA]</scope>
    <source>
        <strain evidence="3 4">YN3PY1</strain>
    </source>
</reference>
<name>A0ABM8IDF9_9BACE</name>
<organism evidence="3 4">
    <name type="scientific">Bacteroides sedimenti</name>
    <dbReference type="NCBI Taxonomy" id="2136147"/>
    <lineage>
        <taxon>Bacteria</taxon>
        <taxon>Pseudomonadati</taxon>
        <taxon>Bacteroidota</taxon>
        <taxon>Bacteroidia</taxon>
        <taxon>Bacteroidales</taxon>
        <taxon>Bacteroidaceae</taxon>
        <taxon>Bacteroides</taxon>
    </lineage>
</organism>
<evidence type="ECO:0008006" key="5">
    <source>
        <dbReference type="Google" id="ProtNLM"/>
    </source>
</evidence>
<feature type="transmembrane region" description="Helical" evidence="2">
    <location>
        <begin position="6"/>
        <end position="22"/>
    </location>
</feature>
<accession>A0ABM8IDF9</accession>
<gene>
    <name evidence="3" type="ORF">BSYN_22530</name>
</gene>
<sequence>MEDVFQYIIVVAAVIVAIVSKVRKLNIENSKTDVNQPVLNPDKRKATTPIPNNWEKWFEPDEIKAAPLKQEPVVIAPRSENIHTDSNVKNKITSNKKESRKNINQFKEENSEYQSEIQLQSIEDVRRAIIYSEIIQRKY</sequence>
<keyword evidence="1" id="KW-0175">Coiled coil</keyword>
<dbReference type="Proteomes" id="UP001496674">
    <property type="component" value="Chromosome"/>
</dbReference>
<evidence type="ECO:0000256" key="2">
    <source>
        <dbReference type="SAM" id="Phobius"/>
    </source>
</evidence>
<evidence type="ECO:0000313" key="3">
    <source>
        <dbReference type="EMBL" id="BEG99988.1"/>
    </source>
</evidence>
<keyword evidence="2" id="KW-1133">Transmembrane helix</keyword>
<dbReference type="RefSeq" id="WP_353330949.1">
    <property type="nucleotide sequence ID" value="NZ_AP028055.1"/>
</dbReference>